<feature type="transmembrane region" description="Helical" evidence="19">
    <location>
        <begin position="122"/>
        <end position="148"/>
    </location>
</feature>
<evidence type="ECO:0000256" key="12">
    <source>
        <dbReference type="ARBA" id="ARBA00022840"/>
    </source>
</evidence>
<keyword evidence="12" id="KW-0067">ATP-binding</keyword>
<organism evidence="21 22">
    <name type="scientific">Nonomuraea roseoviolacea subsp. carminata</name>
    <dbReference type="NCBI Taxonomy" id="160689"/>
    <lineage>
        <taxon>Bacteria</taxon>
        <taxon>Bacillati</taxon>
        <taxon>Actinomycetota</taxon>
        <taxon>Actinomycetes</taxon>
        <taxon>Streptosporangiales</taxon>
        <taxon>Streptosporangiaceae</taxon>
        <taxon>Nonomuraea</taxon>
    </lineage>
</organism>
<dbReference type="Pfam" id="PF07730">
    <property type="entry name" value="HisKA_3"/>
    <property type="match status" value="1"/>
</dbReference>
<dbReference type="SMART" id="SM00387">
    <property type="entry name" value="HATPase_c"/>
    <property type="match status" value="1"/>
</dbReference>
<keyword evidence="11 21" id="KW-0418">Kinase</keyword>
<gene>
    <name evidence="21" type="ORF">HD595_004415</name>
</gene>
<feature type="region of interest" description="Disordered" evidence="18">
    <location>
        <begin position="1"/>
        <end position="49"/>
    </location>
</feature>
<name>A0ABT1K2R8_9ACTN</name>
<comment type="cofactor">
    <cofactor evidence="2">
        <name>[4Fe-4S] cluster</name>
        <dbReference type="ChEBI" id="CHEBI:49883"/>
    </cofactor>
</comment>
<evidence type="ECO:0000256" key="2">
    <source>
        <dbReference type="ARBA" id="ARBA00001966"/>
    </source>
</evidence>
<feature type="transmembrane region" description="Helical" evidence="19">
    <location>
        <begin position="63"/>
        <end position="84"/>
    </location>
</feature>
<evidence type="ECO:0000256" key="8">
    <source>
        <dbReference type="ARBA" id="ARBA00022553"/>
    </source>
</evidence>
<comment type="caution">
    <text evidence="21">The sequence shown here is derived from an EMBL/GenBank/DDBJ whole genome shotgun (WGS) entry which is preliminary data.</text>
</comment>
<evidence type="ECO:0000256" key="13">
    <source>
        <dbReference type="ARBA" id="ARBA00023004"/>
    </source>
</evidence>
<feature type="transmembrane region" description="Helical" evidence="19">
    <location>
        <begin position="244"/>
        <end position="264"/>
    </location>
</feature>
<feature type="transmembrane region" description="Helical" evidence="19">
    <location>
        <begin position="160"/>
        <end position="181"/>
    </location>
</feature>
<evidence type="ECO:0000256" key="5">
    <source>
        <dbReference type="ARBA" id="ARBA00017322"/>
    </source>
</evidence>
<evidence type="ECO:0000256" key="3">
    <source>
        <dbReference type="ARBA" id="ARBA00004496"/>
    </source>
</evidence>
<evidence type="ECO:0000256" key="16">
    <source>
        <dbReference type="ARBA" id="ARBA00024827"/>
    </source>
</evidence>
<keyword evidence="13" id="KW-0408">Iron</keyword>
<protein>
    <recommendedName>
        <fullName evidence="5">Oxygen sensor histidine kinase NreB</fullName>
        <ecNumber evidence="4">2.7.13.3</ecNumber>
    </recommendedName>
    <alternativeName>
        <fullName evidence="17">Nitrogen regulation protein B</fullName>
    </alternativeName>
</protein>
<feature type="domain" description="Histidine kinase/HSP90-like ATPase" evidence="20">
    <location>
        <begin position="628"/>
        <end position="719"/>
    </location>
</feature>
<evidence type="ECO:0000256" key="6">
    <source>
        <dbReference type="ARBA" id="ARBA00022485"/>
    </source>
</evidence>
<evidence type="ECO:0000256" key="14">
    <source>
        <dbReference type="ARBA" id="ARBA00023012"/>
    </source>
</evidence>
<evidence type="ECO:0000256" key="17">
    <source>
        <dbReference type="ARBA" id="ARBA00030800"/>
    </source>
</evidence>
<feature type="compositionally biased region" description="Low complexity" evidence="18">
    <location>
        <begin position="1"/>
        <end position="13"/>
    </location>
</feature>
<dbReference type="GO" id="GO:0016301">
    <property type="term" value="F:kinase activity"/>
    <property type="evidence" value="ECO:0007669"/>
    <property type="project" value="UniProtKB-KW"/>
</dbReference>
<dbReference type="PANTHER" id="PTHR24421:SF10">
    <property type="entry name" value="NITRATE_NITRITE SENSOR PROTEIN NARQ"/>
    <property type="match status" value="1"/>
</dbReference>
<dbReference type="EC" id="2.7.13.3" evidence="4"/>
<dbReference type="CDD" id="cd16917">
    <property type="entry name" value="HATPase_UhpB-NarQ-NarX-like"/>
    <property type="match status" value="1"/>
</dbReference>
<proteinExistence type="predicted"/>
<dbReference type="InterPro" id="IPR004358">
    <property type="entry name" value="Sig_transdc_His_kin-like_C"/>
</dbReference>
<dbReference type="PANTHER" id="PTHR24421">
    <property type="entry name" value="NITRATE/NITRITE SENSOR PROTEIN NARX-RELATED"/>
    <property type="match status" value="1"/>
</dbReference>
<evidence type="ECO:0000259" key="20">
    <source>
        <dbReference type="SMART" id="SM00387"/>
    </source>
</evidence>
<evidence type="ECO:0000256" key="18">
    <source>
        <dbReference type="SAM" id="MobiDB-lite"/>
    </source>
</evidence>
<accession>A0ABT1K2R8</accession>
<reference evidence="21 22" key="1">
    <citation type="submission" date="2022-06" db="EMBL/GenBank/DDBJ databases">
        <title>Sequencing the genomes of 1000 actinobacteria strains.</title>
        <authorList>
            <person name="Klenk H.-P."/>
        </authorList>
    </citation>
    <scope>NUCLEOTIDE SEQUENCE [LARGE SCALE GENOMIC DNA]</scope>
    <source>
        <strain evidence="21 22">DSM 44170</strain>
    </source>
</reference>
<comment type="subcellular location">
    <subcellularLocation>
        <location evidence="3">Cytoplasm</location>
    </subcellularLocation>
</comment>
<comment type="function">
    <text evidence="16">Member of the two-component regulatory system NreB/NreC involved in the control of dissimilatory nitrate/nitrite reduction in response to oxygen. NreB functions as a direct oxygen sensor histidine kinase which is autophosphorylated, in the absence of oxygen, probably at the conserved histidine residue, and transfers its phosphate group probably to a conserved aspartate residue of NreC. NreB/NreC activates the expression of the nitrate (narGHJI) and nitrite (nir) reductase operons, as well as the putative nitrate transporter gene narT.</text>
</comment>
<keyword evidence="19" id="KW-0812">Transmembrane</keyword>
<keyword evidence="10" id="KW-0547">Nucleotide-binding</keyword>
<dbReference type="Pfam" id="PF02518">
    <property type="entry name" value="HATPase_c"/>
    <property type="match status" value="1"/>
</dbReference>
<evidence type="ECO:0000256" key="11">
    <source>
        <dbReference type="ARBA" id="ARBA00022777"/>
    </source>
</evidence>
<evidence type="ECO:0000256" key="15">
    <source>
        <dbReference type="ARBA" id="ARBA00023014"/>
    </source>
</evidence>
<evidence type="ECO:0000256" key="1">
    <source>
        <dbReference type="ARBA" id="ARBA00000085"/>
    </source>
</evidence>
<keyword evidence="22" id="KW-1185">Reference proteome</keyword>
<keyword evidence="19" id="KW-1133">Transmembrane helix</keyword>
<keyword evidence="15" id="KW-0411">Iron-sulfur</keyword>
<keyword evidence="15" id="KW-0479">Metal-binding</keyword>
<evidence type="ECO:0000256" key="4">
    <source>
        <dbReference type="ARBA" id="ARBA00012438"/>
    </source>
</evidence>
<evidence type="ECO:0000313" key="22">
    <source>
        <dbReference type="Proteomes" id="UP001320766"/>
    </source>
</evidence>
<dbReference type="EMBL" id="JAMZEC010000001">
    <property type="protein sequence ID" value="MCP2348293.1"/>
    <property type="molecule type" value="Genomic_DNA"/>
</dbReference>
<dbReference type="InterPro" id="IPR036890">
    <property type="entry name" value="HATPase_C_sf"/>
</dbReference>
<dbReference type="RefSeq" id="WP_253771905.1">
    <property type="nucleotide sequence ID" value="NZ_BAAAVE010000006.1"/>
</dbReference>
<keyword evidence="19" id="KW-0472">Membrane</keyword>
<dbReference type="InterPro" id="IPR011712">
    <property type="entry name" value="Sig_transdc_His_kin_sub3_dim/P"/>
</dbReference>
<dbReference type="Gene3D" id="1.20.5.1930">
    <property type="match status" value="1"/>
</dbReference>
<keyword evidence="8" id="KW-0597">Phosphoprotein</keyword>
<feature type="transmembrane region" description="Helical" evidence="19">
    <location>
        <begin position="333"/>
        <end position="358"/>
    </location>
</feature>
<keyword evidence="9" id="KW-0808">Transferase</keyword>
<dbReference type="Gene3D" id="3.30.565.10">
    <property type="entry name" value="Histidine kinase-like ATPase, C-terminal domain"/>
    <property type="match status" value="1"/>
</dbReference>
<dbReference type="Proteomes" id="UP001320766">
    <property type="component" value="Unassembled WGS sequence"/>
</dbReference>
<sequence length="726" mass="76003">MAGLTGTDGTTGDASETPAHPTGEAPGSPGAGTGQAPGGPATGEAAEVAGGVRQDPRAVLAQAGAAVTAALGPVLEITALLILANLPDAWHPTLSSTPQSAAALTFPVVGAFMIHHRPGLKLAWLMCVGGLAAGISDFASALMFRMAADGDLVAAGHLRIAAAVGWAVCGVTLTTLLPLYSPDGRLPSPRWRPVVALGTAALSVELLRNVFRPDPPPARYPYPAVIPNPLQIPDLAPYNATISAVAWTAIYTAMALSALSLLVRMRRADPVGRRQIGWPLFAYAGYIVFLVAGAFEPGLAWLSITWAALIPVAVAFAVTRYRLYGIDTVISRTFVAAGLLAVVSAVYFGAGALAGLVVSGYDQIAGLAAALFAGAFFQPLRRALQRAVDRMLYGEVGDPRLLAERLTQEVRRADPAEALHSVVGVLRDGLAVEGAAVEVADGEPRHVESGRVGDRPREVPLVWHGERVGRLLVGPPGPRRFPAAHDERVLATLTPYVADVAHAVRMAADLQRSRERILTTREEERRRLRRDLHDGLGQTLGAMAMTINIARSRLKSSPDSADALLQDLRSGMDAVAGDIRELVYGLRPPALDDLGLARAVRELAAGQVSAETVIEVEADGDLSGLPAATEVAVYRIVQEALTNVRRHADARHARVVLRREPAALRVRISDDGRGLPDGHRAGVGLGSMRERAAELGGVCVVGPEPGGGTRVEATLPLSDGPGSSVG</sequence>
<evidence type="ECO:0000256" key="7">
    <source>
        <dbReference type="ARBA" id="ARBA00022490"/>
    </source>
</evidence>
<keyword evidence="7" id="KW-0963">Cytoplasm</keyword>
<evidence type="ECO:0000256" key="9">
    <source>
        <dbReference type="ARBA" id="ARBA00022679"/>
    </source>
</evidence>
<keyword evidence="6" id="KW-0004">4Fe-4S</keyword>
<evidence type="ECO:0000256" key="19">
    <source>
        <dbReference type="SAM" id="Phobius"/>
    </source>
</evidence>
<dbReference type="InterPro" id="IPR050482">
    <property type="entry name" value="Sensor_HK_TwoCompSys"/>
</dbReference>
<feature type="compositionally biased region" description="Gly residues" evidence="18">
    <location>
        <begin position="29"/>
        <end position="41"/>
    </location>
</feature>
<dbReference type="SUPFAM" id="SSF55874">
    <property type="entry name" value="ATPase domain of HSP90 chaperone/DNA topoisomerase II/histidine kinase"/>
    <property type="match status" value="1"/>
</dbReference>
<evidence type="ECO:0000313" key="21">
    <source>
        <dbReference type="EMBL" id="MCP2348293.1"/>
    </source>
</evidence>
<evidence type="ECO:0000256" key="10">
    <source>
        <dbReference type="ARBA" id="ARBA00022741"/>
    </source>
</evidence>
<dbReference type="PRINTS" id="PR00344">
    <property type="entry name" value="BCTRLSENSOR"/>
</dbReference>
<feature type="transmembrane region" description="Helical" evidence="19">
    <location>
        <begin position="301"/>
        <end position="321"/>
    </location>
</feature>
<feature type="transmembrane region" description="Helical" evidence="19">
    <location>
        <begin position="276"/>
        <end position="295"/>
    </location>
</feature>
<comment type="catalytic activity">
    <reaction evidence="1">
        <text>ATP + protein L-histidine = ADP + protein N-phospho-L-histidine.</text>
        <dbReference type="EC" id="2.7.13.3"/>
    </reaction>
</comment>
<dbReference type="InterPro" id="IPR003594">
    <property type="entry name" value="HATPase_dom"/>
</dbReference>
<keyword evidence="14" id="KW-0902">Two-component regulatory system</keyword>